<accession>A0A1Y2HMC8</accession>
<feature type="compositionally biased region" description="Low complexity" evidence="1">
    <location>
        <begin position="43"/>
        <end position="119"/>
    </location>
</feature>
<dbReference type="Proteomes" id="UP000193411">
    <property type="component" value="Unassembled WGS sequence"/>
</dbReference>
<keyword evidence="3" id="KW-1185">Reference proteome</keyword>
<evidence type="ECO:0000313" key="3">
    <source>
        <dbReference type="Proteomes" id="UP000193411"/>
    </source>
</evidence>
<sequence length="119" mass="11874">MGRRLCPRCPAPVHVPARLGLVHLNGPRVARSQPEPEPICIPTSRSRAGTLRTSSAATTTGSTRTTPPTSAARSATSRCPTPARTATATGGPATTCATATASGSTAAGSARHTTGPTCA</sequence>
<evidence type="ECO:0000313" key="2">
    <source>
        <dbReference type="EMBL" id="ORZ35124.1"/>
    </source>
</evidence>
<organism evidence="2 3">
    <name type="scientific">Catenaria anguillulae PL171</name>
    <dbReference type="NCBI Taxonomy" id="765915"/>
    <lineage>
        <taxon>Eukaryota</taxon>
        <taxon>Fungi</taxon>
        <taxon>Fungi incertae sedis</taxon>
        <taxon>Blastocladiomycota</taxon>
        <taxon>Blastocladiomycetes</taxon>
        <taxon>Blastocladiales</taxon>
        <taxon>Catenariaceae</taxon>
        <taxon>Catenaria</taxon>
    </lineage>
</organism>
<feature type="region of interest" description="Disordered" evidence="1">
    <location>
        <begin position="25"/>
        <end position="119"/>
    </location>
</feature>
<gene>
    <name evidence="2" type="ORF">BCR44DRAFT_1435138</name>
</gene>
<dbReference type="AlphaFoldDB" id="A0A1Y2HMC8"/>
<proteinExistence type="predicted"/>
<evidence type="ECO:0000256" key="1">
    <source>
        <dbReference type="SAM" id="MobiDB-lite"/>
    </source>
</evidence>
<comment type="caution">
    <text evidence="2">The sequence shown here is derived from an EMBL/GenBank/DDBJ whole genome shotgun (WGS) entry which is preliminary data.</text>
</comment>
<protein>
    <submittedName>
        <fullName evidence="2">Uncharacterized protein</fullName>
    </submittedName>
</protein>
<dbReference type="EMBL" id="MCFL01000024">
    <property type="protein sequence ID" value="ORZ35124.1"/>
    <property type="molecule type" value="Genomic_DNA"/>
</dbReference>
<name>A0A1Y2HMC8_9FUNG</name>
<reference evidence="2 3" key="1">
    <citation type="submission" date="2016-07" db="EMBL/GenBank/DDBJ databases">
        <title>Pervasive Adenine N6-methylation of Active Genes in Fungi.</title>
        <authorList>
            <consortium name="DOE Joint Genome Institute"/>
            <person name="Mondo S.J."/>
            <person name="Dannebaum R.O."/>
            <person name="Kuo R.C."/>
            <person name="Labutti K."/>
            <person name="Haridas S."/>
            <person name="Kuo A."/>
            <person name="Salamov A."/>
            <person name="Ahrendt S.R."/>
            <person name="Lipzen A."/>
            <person name="Sullivan W."/>
            <person name="Andreopoulos W.B."/>
            <person name="Clum A."/>
            <person name="Lindquist E."/>
            <person name="Daum C."/>
            <person name="Ramamoorthy G.K."/>
            <person name="Gryganskyi A."/>
            <person name="Culley D."/>
            <person name="Magnuson J.K."/>
            <person name="James T.Y."/>
            <person name="O'Malley M.A."/>
            <person name="Stajich J.E."/>
            <person name="Spatafora J.W."/>
            <person name="Visel A."/>
            <person name="Grigoriev I.V."/>
        </authorList>
    </citation>
    <scope>NUCLEOTIDE SEQUENCE [LARGE SCALE GENOMIC DNA]</scope>
    <source>
        <strain evidence="2 3">PL171</strain>
    </source>
</reference>